<evidence type="ECO:0000313" key="3">
    <source>
        <dbReference type="Proteomes" id="UP001161669"/>
    </source>
</evidence>
<dbReference type="GO" id="GO:0004767">
    <property type="term" value="F:sphingomyelin phosphodiesterase activity"/>
    <property type="evidence" value="ECO:0007669"/>
    <property type="project" value="InterPro"/>
</dbReference>
<name>A0A3T1CWV4_9VIRU</name>
<dbReference type="InterPro" id="IPR038772">
    <property type="entry name" value="Sph/SMPD2-like"/>
</dbReference>
<dbReference type="InterPro" id="IPR005135">
    <property type="entry name" value="Endo/exonuclease/phosphatase"/>
</dbReference>
<proteinExistence type="predicted"/>
<feature type="domain" description="Endonuclease/exonuclease/phosphatase" evidence="1">
    <location>
        <begin position="121"/>
        <end position="516"/>
    </location>
</feature>
<dbReference type="Gene3D" id="3.60.10.10">
    <property type="entry name" value="Endonuclease/exonuclease/phosphatase"/>
    <property type="match status" value="1"/>
</dbReference>
<dbReference type="PANTHER" id="PTHR16320">
    <property type="entry name" value="SPHINGOMYELINASE FAMILY MEMBER"/>
    <property type="match status" value="1"/>
</dbReference>
<evidence type="ECO:0000313" key="2">
    <source>
        <dbReference type="EMBL" id="BBI30298.1"/>
    </source>
</evidence>
<dbReference type="KEGG" id="vg:80540650"/>
<evidence type="ECO:0000259" key="1">
    <source>
        <dbReference type="Pfam" id="PF03372"/>
    </source>
</evidence>
<dbReference type="Proteomes" id="UP001161669">
    <property type="component" value="Segment"/>
</dbReference>
<protein>
    <recommendedName>
        <fullName evidence="1">Endonuclease/exonuclease/phosphatase domain-containing protein</fullName>
    </recommendedName>
</protein>
<reference evidence="3" key="1">
    <citation type="journal article" date="2019" name="J. Virol.">
        <title>Medusavirus, a novel large DNA virus discovered from hot spring water.</title>
        <authorList>
            <person name="Yoshikawa G."/>
            <person name="Blanc-Mathieu R."/>
            <person name="Song C."/>
            <person name="Kayama Y."/>
            <person name="Mochizuki T."/>
            <person name="Murata K."/>
            <person name="Ogata H."/>
            <person name="Takemura M."/>
        </authorList>
    </citation>
    <scope>NUCLEOTIDE SEQUENCE [LARGE SCALE GENOMIC DNA]</scope>
</reference>
<dbReference type="SUPFAM" id="SSF56219">
    <property type="entry name" value="DNase I-like"/>
    <property type="match status" value="1"/>
</dbReference>
<dbReference type="EMBL" id="AP018495">
    <property type="protein sequence ID" value="BBI30298.1"/>
    <property type="molecule type" value="Genomic_DNA"/>
</dbReference>
<dbReference type="PANTHER" id="PTHR16320:SF23">
    <property type="entry name" value="SPHINGOMYELINASE C 1"/>
    <property type="match status" value="1"/>
</dbReference>
<organism evidence="2 3">
    <name type="scientific">Acanthamoeba castellanii medusavirus J1</name>
    <dbReference type="NCBI Taxonomy" id="3114988"/>
    <lineage>
        <taxon>Viruses</taxon>
        <taxon>Varidnaviria</taxon>
        <taxon>Bamfordvirae</taxon>
        <taxon>Nucleocytoviricota</taxon>
        <taxon>Megaviricetes</taxon>
        <taxon>Mamonoviridae</taxon>
        <taxon>Medusavirus</taxon>
        <taxon>Medusavirus medusae</taxon>
    </lineage>
</organism>
<dbReference type="Pfam" id="PF03372">
    <property type="entry name" value="Exo_endo_phos"/>
    <property type="match status" value="1"/>
</dbReference>
<dbReference type="InterPro" id="IPR036691">
    <property type="entry name" value="Endo/exonu/phosph_ase_sf"/>
</dbReference>
<keyword evidence="3" id="KW-1185">Reference proteome</keyword>
<sequence length="545" mass="59451">MEFAKAVMRPSLASLDLFSRGILKFKNAGDGDGAQKALGVACVAAGIAGFALLLPTYVVGQTLHNVATPEDMEHAGATNMASRSTSDPGAIRLFNLNAALGDKILYAVNFGGTPFGKISLSDRAEQVVSAILNEDPDIVTLQEIFSTDMGTAIADALSRNGYEVFFNAGSRFCGYAGYNSGLLTAVKVTGDGERRVVDHRYHRYSDSANVDRFAAKGVLLVRCTVGDGDREMVVANTHLMASDPAPGVEVAIRDSQIQEAVAWIADFASGAPAILAGDFNCYDHGVSQGNEWLADESNEALGISSTGRAYLAGFEEAYRFLDPTNGDASLPFPAMLVGSDVEDAAFATPFEQALGVLSGTPMPDDIGDSMGYYMTHFFKRLFRYRFPIPDLERPFNETVKQLDGYFDKEIALVVENRRIAESPQSPISLVDKISILLQGRDAYDVSTELEMLGTPATDLTPEEARRLLAEIAAMLVENDVELPPEQLAEANRCTFYRELQKQFFGRHRNDRVFHQKGAIEGHYSVRYDLMHLSDHLPLVGSYRFL</sequence>
<accession>A0A3T1CWV4</accession>